<dbReference type="Pfam" id="PF25152">
    <property type="entry name" value="CD59"/>
    <property type="match status" value="1"/>
</dbReference>
<dbReference type="SUPFAM" id="SSF57302">
    <property type="entry name" value="Snake toxin-like"/>
    <property type="match status" value="1"/>
</dbReference>
<dbReference type="Ensembl" id="ENSPCET00000015100.1">
    <property type="protein sequence ID" value="ENSPCEP00000014572.1"/>
    <property type="gene ID" value="ENSPCEG00000011541.1"/>
</dbReference>
<evidence type="ECO:0000256" key="10">
    <source>
        <dbReference type="ARBA" id="ARBA00031590"/>
    </source>
</evidence>
<evidence type="ECO:0000256" key="9">
    <source>
        <dbReference type="ARBA" id="ARBA00029920"/>
    </source>
</evidence>
<evidence type="ECO:0000256" key="3">
    <source>
        <dbReference type="ARBA" id="ARBA00022622"/>
    </source>
</evidence>
<proteinExistence type="predicted"/>
<comment type="subunit">
    <text evidence="2">Interacts with T-cell surface antigen CD2.</text>
</comment>
<sequence length="110" mass="12206">GGNGKISFSHLGYALKCYTCDNSPVLCSTNGTCVPGDDSCLQIRLATLKTYACWKRSRCNMNEIADVFAVDNFDFFCCQKDFCNESPAIMVSKTAFSIASVMTMMWMLCF</sequence>
<dbReference type="AlphaFoldDB" id="A0A8C8S350"/>
<evidence type="ECO:0000256" key="4">
    <source>
        <dbReference type="ARBA" id="ARBA00022729"/>
    </source>
</evidence>
<keyword evidence="6" id="KW-1015">Disulfide bond</keyword>
<organism evidence="13 14">
    <name type="scientific">Pelusios castaneus</name>
    <name type="common">West African mud turtle</name>
    <dbReference type="NCBI Taxonomy" id="367368"/>
    <lineage>
        <taxon>Eukaryota</taxon>
        <taxon>Metazoa</taxon>
        <taxon>Chordata</taxon>
        <taxon>Craniata</taxon>
        <taxon>Vertebrata</taxon>
        <taxon>Euteleostomi</taxon>
        <taxon>Archelosauria</taxon>
        <taxon>Testudinata</taxon>
        <taxon>Testudines</taxon>
        <taxon>Pleurodira</taxon>
        <taxon>Pelomedusidae</taxon>
        <taxon>Pelusios</taxon>
    </lineage>
</organism>
<protein>
    <recommendedName>
        <fullName evidence="10">MAC-inhibitory protein</fullName>
    </recommendedName>
    <alternativeName>
        <fullName evidence="11">Membrane attack complex inhibition factor</fullName>
    </alternativeName>
    <alternativeName>
        <fullName evidence="9">Protectin</fullName>
    </alternativeName>
</protein>
<keyword evidence="8" id="KW-0449">Lipoprotein</keyword>
<comment type="subcellular location">
    <subcellularLocation>
        <location evidence="1">Membrane</location>
        <topology evidence="1">Lipid-anchor</topology>
        <topology evidence="1">GPI-anchor</topology>
    </subcellularLocation>
</comment>
<evidence type="ECO:0000313" key="14">
    <source>
        <dbReference type="Proteomes" id="UP000694393"/>
    </source>
</evidence>
<reference evidence="13" key="2">
    <citation type="submission" date="2025-09" db="UniProtKB">
        <authorList>
            <consortium name="Ensembl"/>
        </authorList>
    </citation>
    <scope>IDENTIFICATION</scope>
</reference>
<accession>A0A8C8S350</accession>
<dbReference type="Gene3D" id="2.10.60.10">
    <property type="entry name" value="CD59"/>
    <property type="match status" value="1"/>
</dbReference>
<keyword evidence="14" id="KW-1185">Reference proteome</keyword>
<dbReference type="Proteomes" id="UP000694393">
    <property type="component" value="Unplaced"/>
</dbReference>
<evidence type="ECO:0000259" key="12">
    <source>
        <dbReference type="SMART" id="SM00134"/>
    </source>
</evidence>
<evidence type="ECO:0000256" key="7">
    <source>
        <dbReference type="ARBA" id="ARBA00023180"/>
    </source>
</evidence>
<evidence type="ECO:0000256" key="11">
    <source>
        <dbReference type="ARBA" id="ARBA00031867"/>
    </source>
</evidence>
<name>A0A8C8S350_9SAUR</name>
<keyword evidence="7" id="KW-0325">Glycoprotein</keyword>
<keyword evidence="5" id="KW-0472">Membrane</keyword>
<keyword evidence="4" id="KW-0732">Signal</keyword>
<dbReference type="InterPro" id="IPR045860">
    <property type="entry name" value="Snake_toxin-like_sf"/>
</dbReference>
<dbReference type="GO" id="GO:0098552">
    <property type="term" value="C:side of membrane"/>
    <property type="evidence" value="ECO:0007669"/>
    <property type="project" value="UniProtKB-KW"/>
</dbReference>
<evidence type="ECO:0000256" key="6">
    <source>
        <dbReference type="ARBA" id="ARBA00023157"/>
    </source>
</evidence>
<evidence type="ECO:0000256" key="1">
    <source>
        <dbReference type="ARBA" id="ARBA00004589"/>
    </source>
</evidence>
<evidence type="ECO:0000256" key="5">
    <source>
        <dbReference type="ARBA" id="ARBA00023136"/>
    </source>
</evidence>
<feature type="domain" description="UPAR/Ly6" evidence="12">
    <location>
        <begin position="15"/>
        <end position="97"/>
    </location>
</feature>
<dbReference type="CDD" id="cd23554">
    <property type="entry name" value="TFP_LU_ECD_CD59"/>
    <property type="match status" value="1"/>
</dbReference>
<evidence type="ECO:0000256" key="2">
    <source>
        <dbReference type="ARBA" id="ARBA00011481"/>
    </source>
</evidence>
<dbReference type="SMART" id="SM00134">
    <property type="entry name" value="LU"/>
    <property type="match status" value="1"/>
</dbReference>
<dbReference type="InterPro" id="IPR056949">
    <property type="entry name" value="CD59"/>
</dbReference>
<dbReference type="GO" id="GO:0030154">
    <property type="term" value="P:cell differentiation"/>
    <property type="evidence" value="ECO:0007669"/>
    <property type="project" value="UniProtKB-ARBA"/>
</dbReference>
<evidence type="ECO:0000256" key="8">
    <source>
        <dbReference type="ARBA" id="ARBA00023288"/>
    </source>
</evidence>
<reference evidence="13" key="1">
    <citation type="submission" date="2025-08" db="UniProtKB">
        <authorList>
            <consortium name="Ensembl"/>
        </authorList>
    </citation>
    <scope>IDENTIFICATION</scope>
</reference>
<evidence type="ECO:0000313" key="13">
    <source>
        <dbReference type="Ensembl" id="ENSPCEP00000014572.1"/>
    </source>
</evidence>
<dbReference type="InterPro" id="IPR016054">
    <property type="entry name" value="LY6_UPA_recep-like"/>
</dbReference>
<keyword evidence="3" id="KW-0336">GPI-anchor</keyword>